<dbReference type="EMBL" id="CAJOBC010002400">
    <property type="protein sequence ID" value="CAF3731274.1"/>
    <property type="molecule type" value="Genomic_DNA"/>
</dbReference>
<dbReference type="EMBL" id="CAJNOK010002309">
    <property type="protein sequence ID" value="CAF0854324.1"/>
    <property type="molecule type" value="Genomic_DNA"/>
</dbReference>
<dbReference type="EMBL" id="CAJOBA010002309">
    <property type="protein sequence ID" value="CAF3639481.1"/>
    <property type="molecule type" value="Genomic_DNA"/>
</dbReference>
<dbReference type="Proteomes" id="UP000663829">
    <property type="component" value="Unassembled WGS sequence"/>
</dbReference>
<evidence type="ECO:0000256" key="1">
    <source>
        <dbReference type="SAM" id="MobiDB-lite"/>
    </source>
</evidence>
<dbReference type="Proteomes" id="UP000677228">
    <property type="component" value="Unassembled WGS sequence"/>
</dbReference>
<gene>
    <name evidence="3" type="ORF">GPM918_LOCUS11514</name>
    <name evidence="2" type="ORF">OVA965_LOCUS7308</name>
    <name evidence="5" type="ORF">SRO942_LOCUS11515</name>
    <name evidence="4" type="ORF">TMI583_LOCUS7304</name>
</gene>
<accession>A0A814DFA0</accession>
<name>A0A814DFA0_9BILA</name>
<sequence>MIPCRLGSYCPSPLSPNDGMCLTTARCPKPPTAEYGRAKEACQHCHGNRRLSQSPAIRRTHIRPRYDSVRQIVRPIESDQTQRSWPRDHRDGCSSA</sequence>
<evidence type="ECO:0000313" key="4">
    <source>
        <dbReference type="EMBL" id="CAF3639481.1"/>
    </source>
</evidence>
<organism evidence="3 6">
    <name type="scientific">Didymodactylos carnosus</name>
    <dbReference type="NCBI Taxonomy" id="1234261"/>
    <lineage>
        <taxon>Eukaryota</taxon>
        <taxon>Metazoa</taxon>
        <taxon>Spiralia</taxon>
        <taxon>Gnathifera</taxon>
        <taxon>Rotifera</taxon>
        <taxon>Eurotatoria</taxon>
        <taxon>Bdelloidea</taxon>
        <taxon>Philodinida</taxon>
        <taxon>Philodinidae</taxon>
        <taxon>Didymodactylos</taxon>
    </lineage>
</organism>
<feature type="region of interest" description="Disordered" evidence="1">
    <location>
        <begin position="73"/>
        <end position="96"/>
    </location>
</feature>
<reference evidence="3" key="1">
    <citation type="submission" date="2021-02" db="EMBL/GenBank/DDBJ databases">
        <authorList>
            <person name="Nowell W R."/>
        </authorList>
    </citation>
    <scope>NUCLEOTIDE SEQUENCE</scope>
</reference>
<dbReference type="AlphaFoldDB" id="A0A814DFA0"/>
<dbReference type="Proteomes" id="UP000682733">
    <property type="component" value="Unassembled WGS sequence"/>
</dbReference>
<feature type="compositionally biased region" description="Basic and acidic residues" evidence="1">
    <location>
        <begin position="85"/>
        <end position="96"/>
    </location>
</feature>
<evidence type="ECO:0000313" key="3">
    <source>
        <dbReference type="EMBL" id="CAF0956292.1"/>
    </source>
</evidence>
<protein>
    <submittedName>
        <fullName evidence="3">Uncharacterized protein</fullName>
    </submittedName>
</protein>
<dbReference type="EMBL" id="CAJNOQ010002400">
    <property type="protein sequence ID" value="CAF0956292.1"/>
    <property type="molecule type" value="Genomic_DNA"/>
</dbReference>
<evidence type="ECO:0000313" key="2">
    <source>
        <dbReference type="EMBL" id="CAF0854324.1"/>
    </source>
</evidence>
<keyword evidence="6" id="KW-1185">Reference proteome</keyword>
<evidence type="ECO:0000313" key="5">
    <source>
        <dbReference type="EMBL" id="CAF3731274.1"/>
    </source>
</evidence>
<comment type="caution">
    <text evidence="3">The sequence shown here is derived from an EMBL/GenBank/DDBJ whole genome shotgun (WGS) entry which is preliminary data.</text>
</comment>
<evidence type="ECO:0000313" key="6">
    <source>
        <dbReference type="Proteomes" id="UP000663829"/>
    </source>
</evidence>
<proteinExistence type="predicted"/>
<dbReference type="Proteomes" id="UP000681722">
    <property type="component" value="Unassembled WGS sequence"/>
</dbReference>